<dbReference type="GO" id="GO:0005758">
    <property type="term" value="C:mitochondrial intermembrane space"/>
    <property type="evidence" value="ECO:0007669"/>
    <property type="project" value="UniProtKB-SubCell"/>
</dbReference>
<dbReference type="OMA" id="NYLYYIR"/>
<dbReference type="InterPro" id="IPR013578">
    <property type="entry name" value="Peptidase_M16C_assoc"/>
</dbReference>
<evidence type="ECO:0000256" key="3">
    <source>
        <dbReference type="ARBA" id="ARBA00011853"/>
    </source>
</evidence>
<dbReference type="FunFam" id="3.30.830.10:FF:000013">
    <property type="entry name" value="Mitochondrial presequence protease"/>
    <property type="match status" value="1"/>
</dbReference>
<dbReference type="GO" id="GO:0004222">
    <property type="term" value="F:metalloendopeptidase activity"/>
    <property type="evidence" value="ECO:0007669"/>
    <property type="project" value="TreeGrafter"/>
</dbReference>
<dbReference type="FunFam" id="3.30.830.10:FF:000011">
    <property type="entry name" value="Presequence protease, mitochondrial"/>
    <property type="match status" value="1"/>
</dbReference>
<comment type="subunit">
    <text evidence="3">Monomer and homodimer; homodimerization is induced by binding of the substrate.</text>
</comment>
<dbReference type="InterPro" id="IPR007863">
    <property type="entry name" value="Peptidase_M16_C"/>
</dbReference>
<comment type="caution">
    <text evidence="9">The sequence shown here is derived from an EMBL/GenBank/DDBJ whole genome shotgun (WGS) entry which is preliminary data.</text>
</comment>
<dbReference type="GO" id="GO:0046872">
    <property type="term" value="F:metal ion binding"/>
    <property type="evidence" value="ECO:0007669"/>
    <property type="project" value="InterPro"/>
</dbReference>
<protein>
    <recommendedName>
        <fullName evidence="4">Presequence protease, mitochondrial</fullName>
    </recommendedName>
    <alternativeName>
        <fullName evidence="6">Pitrilysin metalloproteinase</fullName>
    </alternativeName>
</protein>
<dbReference type="EMBL" id="SWFT01000036">
    <property type="protein sequence ID" value="KAA8906232.1"/>
    <property type="molecule type" value="Genomic_DNA"/>
</dbReference>
<keyword evidence="5" id="KW-0482">Metalloprotease</keyword>
<dbReference type="InterPro" id="IPR011765">
    <property type="entry name" value="Pept_M16_N"/>
</dbReference>
<keyword evidence="10" id="KW-1185">Reference proteome</keyword>
<dbReference type="Pfam" id="PF08367">
    <property type="entry name" value="M16C_assoc"/>
    <property type="match status" value="1"/>
</dbReference>
<evidence type="ECO:0000256" key="7">
    <source>
        <dbReference type="ARBA" id="ARBA00045897"/>
    </source>
</evidence>
<comment type="function">
    <text evidence="7">Degrades mitochondrial transit peptides after their cleavage in the intermembrane space or in the matrix, and presequence peptides; clearance of these peptides is required to keep the presequence processing machinery running. Preferentially cleaves the N-terminal side of paired basic amino acid residues. Also degrades other unstructured peptides. May function as an ATP-dependent peptidase as opposed to a metalloendopeptidase.</text>
</comment>
<dbReference type="PANTHER" id="PTHR43016:SF13">
    <property type="entry name" value="PRESEQUENCE PROTEASE, MITOCHONDRIAL"/>
    <property type="match status" value="1"/>
</dbReference>
<feature type="domain" description="Peptidase M16C associated" evidence="8">
    <location>
        <begin position="499"/>
        <end position="752"/>
    </location>
</feature>
<evidence type="ECO:0000256" key="1">
    <source>
        <dbReference type="ARBA" id="ARBA00004569"/>
    </source>
</evidence>
<evidence type="ECO:0000313" key="10">
    <source>
        <dbReference type="Proteomes" id="UP000449547"/>
    </source>
</evidence>
<dbReference type="SUPFAM" id="SSF63411">
    <property type="entry name" value="LuxS/MPP-like metallohydrolase"/>
    <property type="match status" value="4"/>
</dbReference>
<proteinExistence type="inferred from homology"/>
<name>A0A642UV30_DIURU</name>
<keyword evidence="5" id="KW-0378">Hydrolase</keyword>
<evidence type="ECO:0000256" key="2">
    <source>
        <dbReference type="ARBA" id="ARBA00007575"/>
    </source>
</evidence>
<comment type="similarity">
    <text evidence="2">Belongs to the peptidase M16 family. PreP subfamily.</text>
</comment>
<dbReference type="GO" id="GO:0016485">
    <property type="term" value="P:protein processing"/>
    <property type="evidence" value="ECO:0007669"/>
    <property type="project" value="TreeGrafter"/>
</dbReference>
<dbReference type="RefSeq" id="XP_034014052.1">
    <property type="nucleotide sequence ID" value="XM_034153689.1"/>
</dbReference>
<dbReference type="VEuPathDB" id="FungiDB:DIURU_001174"/>
<dbReference type="PANTHER" id="PTHR43016">
    <property type="entry name" value="PRESEQUENCE PROTEASE"/>
    <property type="match status" value="1"/>
</dbReference>
<dbReference type="AlphaFoldDB" id="A0A642UV30"/>
<gene>
    <name evidence="9" type="ORF">DIURU_001174</name>
</gene>
<dbReference type="InterPro" id="IPR011249">
    <property type="entry name" value="Metalloenz_LuxS/M16"/>
</dbReference>
<keyword evidence="5" id="KW-0645">Protease</keyword>
<dbReference type="Gene3D" id="3.30.830.10">
    <property type="entry name" value="Metalloenzyme, LuxS/M16 peptidase-like"/>
    <property type="match status" value="4"/>
</dbReference>
<evidence type="ECO:0000313" key="9">
    <source>
        <dbReference type="EMBL" id="KAA8906232.1"/>
    </source>
</evidence>
<dbReference type="OrthoDB" id="10250783at2759"/>
<dbReference type="Pfam" id="PF00675">
    <property type="entry name" value="Peptidase_M16"/>
    <property type="match status" value="1"/>
</dbReference>
<evidence type="ECO:0000256" key="5">
    <source>
        <dbReference type="ARBA" id="ARBA00023049"/>
    </source>
</evidence>
<evidence type="ECO:0000256" key="4">
    <source>
        <dbReference type="ARBA" id="ARBA00020167"/>
    </source>
</evidence>
<dbReference type="Pfam" id="PF22516">
    <property type="entry name" value="PreP_C"/>
    <property type="match status" value="1"/>
</dbReference>
<dbReference type="Pfam" id="PF05193">
    <property type="entry name" value="Peptidase_M16_C"/>
    <property type="match status" value="1"/>
</dbReference>
<evidence type="ECO:0000259" key="8">
    <source>
        <dbReference type="SMART" id="SM01264"/>
    </source>
</evidence>
<dbReference type="Proteomes" id="UP000449547">
    <property type="component" value="Unassembled WGS sequence"/>
</dbReference>
<dbReference type="InterPro" id="IPR055130">
    <property type="entry name" value="PreP_C"/>
</dbReference>
<dbReference type="SMART" id="SM01264">
    <property type="entry name" value="M16C_associated"/>
    <property type="match status" value="1"/>
</dbReference>
<dbReference type="GO" id="GO:0005759">
    <property type="term" value="C:mitochondrial matrix"/>
    <property type="evidence" value="ECO:0007669"/>
    <property type="project" value="TreeGrafter"/>
</dbReference>
<comment type="subcellular location">
    <subcellularLocation>
        <location evidence="1">Mitochondrion intermembrane space</location>
    </subcellularLocation>
</comment>
<accession>A0A642UV30</accession>
<dbReference type="GeneID" id="54779827"/>
<organism evidence="9 10">
    <name type="scientific">Diutina rugosa</name>
    <name type="common">Yeast</name>
    <name type="synonym">Candida rugosa</name>
    <dbReference type="NCBI Taxonomy" id="5481"/>
    <lineage>
        <taxon>Eukaryota</taxon>
        <taxon>Fungi</taxon>
        <taxon>Dikarya</taxon>
        <taxon>Ascomycota</taxon>
        <taxon>Saccharomycotina</taxon>
        <taxon>Pichiomycetes</taxon>
        <taxon>Debaryomycetaceae</taxon>
        <taxon>Diutina</taxon>
    </lineage>
</organism>
<evidence type="ECO:0000256" key="6">
    <source>
        <dbReference type="ARBA" id="ARBA00034552"/>
    </source>
</evidence>
<sequence length="1019" mass="113603">MLRARLLRSPRLRSLATSAAPDTYAIGQAVNGFTVSQVRHIPEYSVTAVQLHHDASGAEHLHLASASDTNNVFSIGFKTNPPDCTGVPHILEHTTLCGSKTYPVRDPFFKMTNRSLANFMNAMTGHDYTFYPFATTNPKDFANLMDVYLSSVFEPLLAEQDFLQEGWRLEYEDIHNRDSDLVYKGVVYNEMKGQNSNSSYYFYVKYLEAIYPALHNSGGDPQVMTNLKYEDLVDFHHRNYHPSNAKTFTYGNMPLSAHLGRLDAYLAKFNSSQRAADATPKPYVENFDQTVTVPGPIDTMCGKPNDQQYKASVTYKLLPDALDESQRHTIFKWKVLGSLLCDGHNAPFYQEFIEKGYGSDYSANTGVDITTKLFSFTMGLNNLSKAEVDELPNKITQVVTNVVLPAFKNNDQGYCDRIEGILSQIELNFKKHKPEFGLGLLSALIPNWLNGVDPIDALSVEETLSHFKSEWKAKGLALFTELLEENVLASDLPKFTFIMTPEESFGTTLQEQEQQSLKSRVEQLTDKQTDEIYERGLELAEVQSQAQNTDVLPTLTLADIPERGEFYPVSETAVDETTVCTREVDTNGLAYVGAVKDISFLPSKYFKWLPLYSQCLLNLAGTTSTPITELETKIQQLTGGVSFGARIHNNPNDIMASGLQWSVTGMALNEKAPHVFDFWHDILTNTKFNPKDEDVLAKLDTLIRNMAQNQMNTIADRGHSFASGYSSSQLTPQKYLANVTTGLEQVEFIMELNRQLDERGREYLSSEVLPTLQELSEIINNTNPFRYRVVGDASILKSTEPLIAKFDSQMAASYTNAANAVGESFHAGATNTLINMPYQVGYASLATVGKEYTSADGAALQVLSQLLTFKHLHNVIRESNGAYGGGMTYDGLGGIINFYSYRDPNAMKSVEAFEDSFGYILDHPVSAADLQEAKLRIFQSVDAPMNIASQGSSEFYDGITDDMRQQRRHNFLAVNGDDLARVTEKYLVKSKAPIARTIIGDKELVPVPDSWKVEQLGSA</sequence>
<reference evidence="9 10" key="1">
    <citation type="submission" date="2019-07" db="EMBL/GenBank/DDBJ databases">
        <title>Genome assembly of two rare yeast pathogens: Diutina rugosa and Trichomonascus ciferrii.</title>
        <authorList>
            <person name="Mixao V."/>
            <person name="Saus E."/>
            <person name="Hansen A."/>
            <person name="Lass-Flor C."/>
            <person name="Gabaldon T."/>
        </authorList>
    </citation>
    <scope>NUCLEOTIDE SEQUENCE [LARGE SCALE GENOMIC DNA]</scope>
    <source>
        <strain evidence="9 10">CBS 613</strain>
    </source>
</reference>